<keyword evidence="2" id="KW-1133">Transmembrane helix</keyword>
<accession>A0ABX0DV36</accession>
<dbReference type="EMBL" id="JAAKZX010000103">
    <property type="protein sequence ID" value="NGO45790.1"/>
    <property type="molecule type" value="Genomic_DNA"/>
</dbReference>
<comment type="caution">
    <text evidence="3">The sequence shown here is derived from an EMBL/GenBank/DDBJ whole genome shotgun (WGS) entry which is preliminary data.</text>
</comment>
<evidence type="ECO:0000313" key="3">
    <source>
        <dbReference type="EMBL" id="NGO45790.1"/>
    </source>
</evidence>
<dbReference type="RefSeq" id="WP_165342335.1">
    <property type="nucleotide sequence ID" value="NZ_JAAKZX010000103.1"/>
</dbReference>
<proteinExistence type="predicted"/>
<dbReference type="Proteomes" id="UP001518140">
    <property type="component" value="Unassembled WGS sequence"/>
</dbReference>
<evidence type="ECO:0000256" key="1">
    <source>
        <dbReference type="SAM" id="MobiDB-lite"/>
    </source>
</evidence>
<feature type="compositionally biased region" description="Low complexity" evidence="1">
    <location>
        <begin position="226"/>
        <end position="238"/>
    </location>
</feature>
<keyword evidence="2" id="KW-0812">Transmembrane</keyword>
<keyword evidence="4" id="KW-1185">Reference proteome</keyword>
<reference evidence="3 4" key="1">
    <citation type="submission" date="2020-02" db="EMBL/GenBank/DDBJ databases">
        <title>Whole-genome analyses of novel actinobacteria.</title>
        <authorList>
            <person name="Sahin N."/>
            <person name="Tokatli A."/>
        </authorList>
    </citation>
    <scope>NUCLEOTIDE SEQUENCE [LARGE SCALE GENOMIC DNA]</scope>
    <source>
        <strain evidence="3 4">YC419</strain>
    </source>
</reference>
<organism evidence="3 4">
    <name type="scientific">Streptomyces ureilyticus</name>
    <dbReference type="NCBI Taxonomy" id="1775131"/>
    <lineage>
        <taxon>Bacteria</taxon>
        <taxon>Bacillati</taxon>
        <taxon>Actinomycetota</taxon>
        <taxon>Actinomycetes</taxon>
        <taxon>Kitasatosporales</taxon>
        <taxon>Streptomycetaceae</taxon>
        <taxon>Streptomyces</taxon>
    </lineage>
</organism>
<feature type="transmembrane region" description="Helical" evidence="2">
    <location>
        <begin position="167"/>
        <end position="189"/>
    </location>
</feature>
<feature type="compositionally biased region" description="Basic and acidic residues" evidence="1">
    <location>
        <begin position="1"/>
        <end position="19"/>
    </location>
</feature>
<feature type="compositionally biased region" description="Gly residues" evidence="1">
    <location>
        <begin position="190"/>
        <end position="201"/>
    </location>
</feature>
<protein>
    <recommendedName>
        <fullName evidence="5">Hydrolase</fullName>
    </recommendedName>
</protein>
<feature type="compositionally biased region" description="Low complexity" evidence="1">
    <location>
        <begin position="266"/>
        <end position="275"/>
    </location>
</feature>
<name>A0ABX0DV36_9ACTN</name>
<evidence type="ECO:0008006" key="5">
    <source>
        <dbReference type="Google" id="ProtNLM"/>
    </source>
</evidence>
<feature type="compositionally biased region" description="Pro residues" evidence="1">
    <location>
        <begin position="252"/>
        <end position="265"/>
    </location>
</feature>
<evidence type="ECO:0000313" key="4">
    <source>
        <dbReference type="Proteomes" id="UP001518140"/>
    </source>
</evidence>
<feature type="region of interest" description="Disordered" evidence="1">
    <location>
        <begin position="1"/>
        <end position="25"/>
    </location>
</feature>
<gene>
    <name evidence="3" type="ORF">G6048_27850</name>
</gene>
<feature type="region of interest" description="Disordered" evidence="1">
    <location>
        <begin position="104"/>
        <end position="158"/>
    </location>
</feature>
<feature type="region of interest" description="Disordered" evidence="1">
    <location>
        <begin position="190"/>
        <end position="275"/>
    </location>
</feature>
<evidence type="ECO:0000256" key="2">
    <source>
        <dbReference type="SAM" id="Phobius"/>
    </source>
</evidence>
<keyword evidence="2" id="KW-0472">Membrane</keyword>
<feature type="compositionally biased region" description="Gly residues" evidence="1">
    <location>
        <begin position="115"/>
        <end position="144"/>
    </location>
</feature>
<sequence>MPRGEEEKAEERTPGKERVAPTGSGSEFAVVISADGSAVIDDEPVLVTPGEPVDVAVLETLHGYARARGASVRAAISDPSVGYVAVMEVAADGTSRLLERRQVGRTGSAASAGAGTSGGAAGSGSGTSGGAAGTSVPGGVGESGSGKAQPPPDGGKRDWLGLFERPVMLALVAAVVASVAVGSVMTWAGGGSGRGGSGRGGEQNQAATSGYEAEVPPADLEPVPAPTATTSPPSTSSVPLPPPPSAILSSSPPAPASPKPMPPSAEPTAPAQETAATAVTRLAGERPGRHICYRVYLEDDGWQKPVCDGAAAGEVNGDQKVKSMNIAVSGTAGTSANAFVHKDGWKTAWSSVGDGADNYIGSTEQDAPHMLGFAIAVPEGKVCQEASTRTRGWLGQLCAEQDDYIFGGSINDERWLEAVRLTV</sequence>